<protein>
    <submittedName>
        <fullName evidence="2">Uncharacterized protein</fullName>
    </submittedName>
</protein>
<comment type="caution">
    <text evidence="2">The sequence shown here is derived from an EMBL/GenBank/DDBJ whole genome shotgun (WGS) entry which is preliminary data.</text>
</comment>
<gene>
    <name evidence="2" type="ORF">EYF80_032223</name>
</gene>
<reference evidence="2 3" key="1">
    <citation type="submission" date="2019-03" db="EMBL/GenBank/DDBJ databases">
        <title>First draft genome of Liparis tanakae, snailfish: a comprehensive survey of snailfish specific genes.</title>
        <authorList>
            <person name="Kim W."/>
            <person name="Song I."/>
            <person name="Jeong J.-H."/>
            <person name="Kim D."/>
            <person name="Kim S."/>
            <person name="Ryu S."/>
            <person name="Song J.Y."/>
            <person name="Lee S.K."/>
        </authorList>
    </citation>
    <scope>NUCLEOTIDE SEQUENCE [LARGE SCALE GENOMIC DNA]</scope>
    <source>
        <tissue evidence="2">Muscle</tissue>
    </source>
</reference>
<evidence type="ECO:0000313" key="2">
    <source>
        <dbReference type="EMBL" id="TNN57557.1"/>
    </source>
</evidence>
<evidence type="ECO:0000313" key="3">
    <source>
        <dbReference type="Proteomes" id="UP000314294"/>
    </source>
</evidence>
<keyword evidence="3" id="KW-1185">Reference proteome</keyword>
<evidence type="ECO:0000256" key="1">
    <source>
        <dbReference type="SAM" id="MobiDB-lite"/>
    </source>
</evidence>
<organism evidence="2 3">
    <name type="scientific">Liparis tanakae</name>
    <name type="common">Tanaka's snailfish</name>
    <dbReference type="NCBI Taxonomy" id="230148"/>
    <lineage>
        <taxon>Eukaryota</taxon>
        <taxon>Metazoa</taxon>
        <taxon>Chordata</taxon>
        <taxon>Craniata</taxon>
        <taxon>Vertebrata</taxon>
        <taxon>Euteleostomi</taxon>
        <taxon>Actinopterygii</taxon>
        <taxon>Neopterygii</taxon>
        <taxon>Teleostei</taxon>
        <taxon>Neoteleostei</taxon>
        <taxon>Acanthomorphata</taxon>
        <taxon>Eupercaria</taxon>
        <taxon>Perciformes</taxon>
        <taxon>Cottioidei</taxon>
        <taxon>Cottales</taxon>
        <taxon>Liparidae</taxon>
        <taxon>Liparis</taxon>
    </lineage>
</organism>
<dbReference type="Proteomes" id="UP000314294">
    <property type="component" value="Unassembled WGS sequence"/>
</dbReference>
<dbReference type="AlphaFoldDB" id="A0A4Z2GV99"/>
<proteinExistence type="predicted"/>
<name>A0A4Z2GV99_9TELE</name>
<accession>A0A4Z2GV99</accession>
<feature type="region of interest" description="Disordered" evidence="1">
    <location>
        <begin position="90"/>
        <end position="109"/>
    </location>
</feature>
<dbReference type="EMBL" id="SRLO01000402">
    <property type="protein sequence ID" value="TNN57557.1"/>
    <property type="molecule type" value="Genomic_DNA"/>
</dbReference>
<sequence length="182" mass="20896">MIVEGSVIFEEHFQLSWTPLHVDDAKGPDHHQGHRSIQSFCHGYATGSEVQKLKYQKKKLSFIMEQHKQSLFRMSLFQKGLAVMRSAIPTVPNHKEDRGARAQTAAPAPPYPDSNAPSYHPCYHPWTAAVFLKFTTTSELSAFKRTPVLHSGRRILFRLNRGMKRFHSHLWSTRQYDPTIAI</sequence>